<dbReference type="InterPro" id="IPR027417">
    <property type="entry name" value="P-loop_NTPase"/>
</dbReference>
<dbReference type="SUPFAM" id="SSF52540">
    <property type="entry name" value="P-loop containing nucleoside triphosphate hydrolases"/>
    <property type="match status" value="1"/>
</dbReference>
<dbReference type="PROSITE" id="PS50893">
    <property type="entry name" value="ABC_TRANSPORTER_2"/>
    <property type="match status" value="1"/>
</dbReference>
<evidence type="ECO:0000259" key="9">
    <source>
        <dbReference type="PROSITE" id="PS50929"/>
    </source>
</evidence>
<comment type="caution">
    <text evidence="10">The sequence shown here is derived from an EMBL/GenBank/DDBJ whole genome shotgun (WGS) entry which is preliminary data.</text>
</comment>
<dbReference type="SUPFAM" id="SSF90123">
    <property type="entry name" value="ABC transporter transmembrane region"/>
    <property type="match status" value="1"/>
</dbReference>
<dbReference type="InterPro" id="IPR011527">
    <property type="entry name" value="ABC1_TM_dom"/>
</dbReference>
<feature type="transmembrane region" description="Helical" evidence="7">
    <location>
        <begin position="248"/>
        <end position="271"/>
    </location>
</feature>
<dbReference type="InterPro" id="IPR036640">
    <property type="entry name" value="ABC1_TM_sf"/>
</dbReference>
<keyword evidence="6 7" id="KW-0472">Membrane</keyword>
<keyword evidence="2 7" id="KW-0812">Transmembrane</keyword>
<dbReference type="PANTHER" id="PTHR43394:SF1">
    <property type="entry name" value="ATP-BINDING CASSETTE SUB-FAMILY B MEMBER 10, MITOCHONDRIAL"/>
    <property type="match status" value="1"/>
</dbReference>
<evidence type="ECO:0000256" key="7">
    <source>
        <dbReference type="SAM" id="Phobius"/>
    </source>
</evidence>
<dbReference type="Pfam" id="PF00005">
    <property type="entry name" value="ABC_tran"/>
    <property type="match status" value="1"/>
</dbReference>
<organism evidence="10 11">
    <name type="scientific">Pseudoalteromonas amylolytica</name>
    <dbReference type="NCBI Taxonomy" id="1859457"/>
    <lineage>
        <taxon>Bacteria</taxon>
        <taxon>Pseudomonadati</taxon>
        <taxon>Pseudomonadota</taxon>
        <taxon>Gammaproteobacteria</taxon>
        <taxon>Alteromonadales</taxon>
        <taxon>Pseudoalteromonadaceae</taxon>
        <taxon>Pseudoalteromonas</taxon>
    </lineage>
</organism>
<dbReference type="Proteomes" id="UP000179786">
    <property type="component" value="Unassembled WGS sequence"/>
</dbReference>
<dbReference type="InterPro" id="IPR017871">
    <property type="entry name" value="ABC_transporter-like_CS"/>
</dbReference>
<evidence type="ECO:0000313" key="10">
    <source>
        <dbReference type="EMBL" id="OHU87302.1"/>
    </source>
</evidence>
<evidence type="ECO:0000256" key="5">
    <source>
        <dbReference type="ARBA" id="ARBA00022989"/>
    </source>
</evidence>
<evidence type="ECO:0000256" key="6">
    <source>
        <dbReference type="ARBA" id="ARBA00023136"/>
    </source>
</evidence>
<dbReference type="PANTHER" id="PTHR43394">
    <property type="entry name" value="ATP-DEPENDENT PERMEASE MDL1, MITOCHONDRIAL"/>
    <property type="match status" value="1"/>
</dbReference>
<dbReference type="GO" id="GO:0015421">
    <property type="term" value="F:ABC-type oligopeptide transporter activity"/>
    <property type="evidence" value="ECO:0007669"/>
    <property type="project" value="TreeGrafter"/>
</dbReference>
<dbReference type="Pfam" id="PF00664">
    <property type="entry name" value="ABC_membrane"/>
    <property type="match status" value="1"/>
</dbReference>
<evidence type="ECO:0000259" key="8">
    <source>
        <dbReference type="PROSITE" id="PS50893"/>
    </source>
</evidence>
<evidence type="ECO:0000256" key="1">
    <source>
        <dbReference type="ARBA" id="ARBA00004651"/>
    </source>
</evidence>
<dbReference type="STRING" id="1859457.BET10_20375"/>
<reference evidence="10 11" key="1">
    <citation type="submission" date="2016-09" db="EMBL/GenBank/DDBJ databases">
        <title>Pseudoalteromonas amylolytica sp. nov., isolated from the surface seawater.</title>
        <authorList>
            <person name="Wu Y.-H."/>
            <person name="Cheng H."/>
            <person name="Jin X.-B."/>
            <person name="Wang C.-S."/>
            <person name="Xu X.-W."/>
        </authorList>
    </citation>
    <scope>NUCLEOTIDE SEQUENCE [LARGE SCALE GENOMIC DNA]</scope>
    <source>
        <strain evidence="10 11">JW1</strain>
    </source>
</reference>
<dbReference type="SMART" id="SM00382">
    <property type="entry name" value="AAA"/>
    <property type="match status" value="1"/>
</dbReference>
<evidence type="ECO:0000256" key="4">
    <source>
        <dbReference type="ARBA" id="ARBA00022840"/>
    </source>
</evidence>
<dbReference type="GO" id="GO:0005886">
    <property type="term" value="C:plasma membrane"/>
    <property type="evidence" value="ECO:0007669"/>
    <property type="project" value="UniProtKB-SubCell"/>
</dbReference>
<dbReference type="Gene3D" id="1.20.1560.10">
    <property type="entry name" value="ABC transporter type 1, transmembrane domain"/>
    <property type="match status" value="1"/>
</dbReference>
<dbReference type="Gene3D" id="3.40.50.300">
    <property type="entry name" value="P-loop containing nucleotide triphosphate hydrolases"/>
    <property type="match status" value="1"/>
</dbReference>
<proteinExistence type="predicted"/>
<dbReference type="InterPro" id="IPR039421">
    <property type="entry name" value="Type_1_exporter"/>
</dbReference>
<feature type="transmembrane region" description="Helical" evidence="7">
    <location>
        <begin position="167"/>
        <end position="185"/>
    </location>
</feature>
<dbReference type="PROSITE" id="PS50929">
    <property type="entry name" value="ABC_TM1F"/>
    <property type="match status" value="1"/>
</dbReference>
<evidence type="ECO:0000313" key="11">
    <source>
        <dbReference type="Proteomes" id="UP000179786"/>
    </source>
</evidence>
<dbReference type="RefSeq" id="WP_070987213.1">
    <property type="nucleotide sequence ID" value="NZ_MKJU01000032.1"/>
</dbReference>
<feature type="transmembrane region" description="Helical" evidence="7">
    <location>
        <begin position="141"/>
        <end position="161"/>
    </location>
</feature>
<feature type="transmembrane region" description="Helical" evidence="7">
    <location>
        <begin position="60"/>
        <end position="79"/>
    </location>
</feature>
<dbReference type="CDD" id="cd18551">
    <property type="entry name" value="ABC_6TM_LmrA_like"/>
    <property type="match status" value="1"/>
</dbReference>
<feature type="transmembrane region" description="Helical" evidence="7">
    <location>
        <begin position="28"/>
        <end position="48"/>
    </location>
</feature>
<keyword evidence="3" id="KW-0547">Nucleotide-binding</keyword>
<feature type="domain" description="ABC transporter" evidence="8">
    <location>
        <begin position="338"/>
        <end position="561"/>
    </location>
</feature>
<dbReference type="PROSITE" id="PS00211">
    <property type="entry name" value="ABC_TRANSPORTER_1"/>
    <property type="match status" value="1"/>
</dbReference>
<dbReference type="OrthoDB" id="9806127at2"/>
<feature type="transmembrane region" description="Helical" evidence="7">
    <location>
        <begin position="277"/>
        <end position="303"/>
    </location>
</feature>
<dbReference type="GO" id="GO:0016887">
    <property type="term" value="F:ATP hydrolysis activity"/>
    <property type="evidence" value="ECO:0007669"/>
    <property type="project" value="InterPro"/>
</dbReference>
<dbReference type="CDD" id="cd03228">
    <property type="entry name" value="ABCC_MRP_Like"/>
    <property type="match status" value="1"/>
</dbReference>
<keyword evidence="11" id="KW-1185">Reference proteome</keyword>
<comment type="subcellular location">
    <subcellularLocation>
        <location evidence="1">Cell membrane</location>
        <topology evidence="1">Multi-pass membrane protein</topology>
    </subcellularLocation>
</comment>
<evidence type="ECO:0000256" key="2">
    <source>
        <dbReference type="ARBA" id="ARBA00022692"/>
    </source>
</evidence>
<gene>
    <name evidence="10" type="ORF">BET10_20375</name>
</gene>
<evidence type="ECO:0008006" key="12">
    <source>
        <dbReference type="Google" id="ProtNLM"/>
    </source>
</evidence>
<accession>A0A1S1MNX7</accession>
<dbReference type="EMBL" id="MKJU01000032">
    <property type="protein sequence ID" value="OHU87302.1"/>
    <property type="molecule type" value="Genomic_DNA"/>
</dbReference>
<dbReference type="InterPro" id="IPR003439">
    <property type="entry name" value="ABC_transporter-like_ATP-bd"/>
</dbReference>
<dbReference type="AlphaFoldDB" id="A0A1S1MNX7"/>
<keyword evidence="5 7" id="KW-1133">Transmembrane helix</keyword>
<dbReference type="GO" id="GO:0005524">
    <property type="term" value="F:ATP binding"/>
    <property type="evidence" value="ECO:0007669"/>
    <property type="project" value="UniProtKB-KW"/>
</dbReference>
<feature type="domain" description="ABC transmembrane type-1" evidence="9">
    <location>
        <begin position="31"/>
        <end position="308"/>
    </location>
</feature>
<keyword evidence="4" id="KW-0067">ATP-binding</keyword>
<name>A0A1S1MNX7_9GAMM</name>
<evidence type="ECO:0000256" key="3">
    <source>
        <dbReference type="ARBA" id="ARBA00022741"/>
    </source>
</evidence>
<sequence length="561" mass="62055">MEDVKKSKDDSKLLWKLLSPHRPSNKSFVYLALLVLVATSLELVIPLYSSYLVDSISQDGIEVSIIVGLVSIALLAAIFETTLGWYGGKLGHGITLRLRYSLIGRLLNGQSVGLDSEHSAELSARVVNDTKEVKTVLAEDLIGLLSGVISLLAVLIIMLVLDWRLTLVLVSSVVIGFVLITPIALMMNQVGKATLGAEASLLKHVTEWLRYGHLIKSHNAGEHLHKQSKDLLQTCLHHEMKGTKVISLIGPISNLVLMVSMIAILSFSAYWLKHGSITLGTITAFLLYLFGLAFPLMSMAMFFSSLNKAIGSASRLSEISRIPQESTTGYLLEGIAQLSVKNLNFIRDGKHILNDVSYQFSAKGLSVVLGESGSGKSTLLNQFLGFYPETHTHVLINGKTLNHYDLKSVRRGIAWVDQEPKLLHASIRQNLTLGLDEKISDDKLFELLKSVGLESWLASIDYDLERIVSEQNNQFSGGEKQRFAIARAILRRSKVLLLDEPTSALDSKNKDELMSLLRSLSTSIKIIMITHHRELIQPSDDVLELADGNLVKRDTFKRQLE</sequence>
<protein>
    <recommendedName>
        <fullName evidence="12">ABC transporter ATP-binding protein</fullName>
    </recommendedName>
</protein>
<dbReference type="InterPro" id="IPR003593">
    <property type="entry name" value="AAA+_ATPase"/>
</dbReference>